<dbReference type="InterPro" id="IPR000241">
    <property type="entry name" value="RlmKL-like_Mtase"/>
</dbReference>
<evidence type="ECO:0000313" key="2">
    <source>
        <dbReference type="EMBL" id="MDN4492708.1"/>
    </source>
</evidence>
<dbReference type="InterPro" id="IPR029063">
    <property type="entry name" value="SAM-dependent_MTases_sf"/>
</dbReference>
<proteinExistence type="predicted"/>
<reference evidence="2" key="1">
    <citation type="submission" date="2023-07" db="EMBL/GenBank/DDBJ databases">
        <title>Ureibacillus sp. isolated from freshwater well.</title>
        <authorList>
            <person name="Kirdat K."/>
            <person name="Bhatt A."/>
            <person name="Teware R."/>
            <person name="Bhavsar Y."/>
            <person name="Yadav A."/>
        </authorList>
    </citation>
    <scope>NUCLEOTIDE SEQUENCE</scope>
    <source>
        <strain evidence="2">BA0131</strain>
    </source>
</reference>
<dbReference type="Proteomes" id="UP001172743">
    <property type="component" value="Unassembled WGS sequence"/>
</dbReference>
<accession>A0ABT8GMR4</accession>
<organism evidence="2 3">
    <name type="scientific">Ureibacillus aquaedulcis</name>
    <dbReference type="NCBI Taxonomy" id="3058421"/>
    <lineage>
        <taxon>Bacteria</taxon>
        <taxon>Bacillati</taxon>
        <taxon>Bacillota</taxon>
        <taxon>Bacilli</taxon>
        <taxon>Bacillales</taxon>
        <taxon>Caryophanaceae</taxon>
        <taxon>Ureibacillus</taxon>
    </lineage>
</organism>
<name>A0ABT8GMR4_9BACL</name>
<dbReference type="PANTHER" id="PTHR14911:SF13">
    <property type="entry name" value="TRNA (GUANINE(6)-N2)-METHYLTRANSFERASE THUMP3"/>
    <property type="match status" value="1"/>
</dbReference>
<protein>
    <submittedName>
        <fullName evidence="2">RsmD family RNA methyltransferase</fullName>
    </submittedName>
</protein>
<dbReference type="Pfam" id="PF01170">
    <property type="entry name" value="UPF0020"/>
    <property type="match status" value="1"/>
</dbReference>
<dbReference type="PANTHER" id="PTHR14911">
    <property type="entry name" value="THUMP DOMAIN-CONTAINING"/>
    <property type="match status" value="1"/>
</dbReference>
<dbReference type="GO" id="GO:0008168">
    <property type="term" value="F:methyltransferase activity"/>
    <property type="evidence" value="ECO:0007669"/>
    <property type="project" value="UniProtKB-KW"/>
</dbReference>
<dbReference type="Gene3D" id="3.40.50.150">
    <property type="entry name" value="Vaccinia Virus protein VP39"/>
    <property type="match status" value="1"/>
</dbReference>
<sequence length="321" mass="37094">MKNRLNNKHTKDSYIYTYVHHKNEYDLCRMEMRSFFGFDTQLNYLISPLKVDPSRSPFMEDRLEVIYDGDTISELKEMMKDMKISASTYKVYCLNRMDLGETKKIPHPERRQVERELGLIIEGEPDLDNPEIVFGLVTINNRWYFGRHTKSVSVWREHVHKPHSYSTALNTRVARAIANIAVPEVDGIRAIDPCCGIGTVVVEALSMGIDIVGRDINPFVCVGARENIAYFNLNGTITKGPISEVSEHYDVCIIDLPYNLYTHITREEQFDIIKQARRIADKCIIVTIEDIDDLVEEVGFKITDRCITKKHLFVRQILLCE</sequence>
<evidence type="ECO:0000259" key="1">
    <source>
        <dbReference type="Pfam" id="PF01170"/>
    </source>
</evidence>
<comment type="caution">
    <text evidence="2">The sequence shown here is derived from an EMBL/GenBank/DDBJ whole genome shotgun (WGS) entry which is preliminary data.</text>
</comment>
<dbReference type="CDD" id="cd02440">
    <property type="entry name" value="AdoMet_MTases"/>
    <property type="match status" value="1"/>
</dbReference>
<keyword evidence="2" id="KW-0808">Transferase</keyword>
<dbReference type="SUPFAM" id="SSF53335">
    <property type="entry name" value="S-adenosyl-L-methionine-dependent methyltransferases"/>
    <property type="match status" value="1"/>
</dbReference>
<keyword evidence="2" id="KW-0489">Methyltransferase</keyword>
<keyword evidence="3" id="KW-1185">Reference proteome</keyword>
<feature type="domain" description="Ribosomal RNA large subunit methyltransferase K/L-like methyltransferase" evidence="1">
    <location>
        <begin position="162"/>
        <end position="259"/>
    </location>
</feature>
<gene>
    <name evidence="2" type="ORF">QYB95_04075</name>
</gene>
<evidence type="ECO:0000313" key="3">
    <source>
        <dbReference type="Proteomes" id="UP001172743"/>
    </source>
</evidence>
<dbReference type="EMBL" id="JAUHTQ010000002">
    <property type="protein sequence ID" value="MDN4492708.1"/>
    <property type="molecule type" value="Genomic_DNA"/>
</dbReference>
<dbReference type="GO" id="GO:0032259">
    <property type="term" value="P:methylation"/>
    <property type="evidence" value="ECO:0007669"/>
    <property type="project" value="UniProtKB-KW"/>
</dbReference>